<dbReference type="PANTHER" id="PTHR43244:SF1">
    <property type="entry name" value="5,10-METHYLENETETRAHYDROMETHANOPTERIN REDUCTASE"/>
    <property type="match status" value="1"/>
</dbReference>
<sequence length="297" mass="31740">MTDYGHEPVFGISIDPAAAGLDNAFKLARHADELGLDLLAVQDHAYQPSYLDAWTLLTYLSAATERISVMTDVADLQLRPPAMLAKAASSLAVLNGGRVQLGVGGGPFPDAIAGMGAAGLSGRAMVDYAEASVEILTRALAGGPVDAGNDTHRVSYVAGPRATTVPQVWVGAQKTRMLQLVGRRADGWIAPLNIYVPPEDVPEKQRIIDDAARSAGRDPAEVRRIYNVIGGIDLPARQGLVGDTNTWVEFLTDAVVDLGFDTFIFWPVAEATTQLDLFAAQIVPAVRERVAQIRKTR</sequence>
<evidence type="ECO:0000259" key="2">
    <source>
        <dbReference type="Pfam" id="PF00296"/>
    </source>
</evidence>
<feature type="domain" description="Luciferase-like" evidence="2">
    <location>
        <begin position="18"/>
        <end position="227"/>
    </location>
</feature>
<organism evidence="3 4">
    <name type="scientific">Nocardia neocaledoniensis</name>
    <dbReference type="NCBI Taxonomy" id="236511"/>
    <lineage>
        <taxon>Bacteria</taxon>
        <taxon>Bacillati</taxon>
        <taxon>Actinomycetota</taxon>
        <taxon>Actinomycetes</taxon>
        <taxon>Mycobacteriales</taxon>
        <taxon>Nocardiaceae</taxon>
        <taxon>Nocardia</taxon>
    </lineage>
</organism>
<dbReference type="GO" id="GO:0016705">
    <property type="term" value="F:oxidoreductase activity, acting on paired donors, with incorporation or reduction of molecular oxygen"/>
    <property type="evidence" value="ECO:0007669"/>
    <property type="project" value="InterPro"/>
</dbReference>
<reference evidence="3 4" key="1">
    <citation type="submission" date="2018-05" db="EMBL/GenBank/DDBJ databases">
        <title>Genomic Encyclopedia of Type Strains, Phase IV (KMG-IV): sequencing the most valuable type-strain genomes for metagenomic binning, comparative biology and taxonomic classification.</title>
        <authorList>
            <person name="Goeker M."/>
        </authorList>
    </citation>
    <scope>NUCLEOTIDE SEQUENCE [LARGE SCALE GENOMIC DNA]</scope>
    <source>
        <strain evidence="3 4">DSM 44717</strain>
    </source>
</reference>
<evidence type="ECO:0000313" key="3">
    <source>
        <dbReference type="EMBL" id="PWV79720.1"/>
    </source>
</evidence>
<dbReference type="GO" id="GO:0004497">
    <property type="term" value="F:monooxygenase activity"/>
    <property type="evidence" value="ECO:0007669"/>
    <property type="project" value="UniProtKB-KW"/>
</dbReference>
<name>A0A317NWJ8_9NOCA</name>
<dbReference type="RefSeq" id="WP_110036795.1">
    <property type="nucleotide sequence ID" value="NZ_QGTL01000002.1"/>
</dbReference>
<dbReference type="CDD" id="cd01097">
    <property type="entry name" value="Tetrahydromethanopterin_reductase"/>
    <property type="match status" value="1"/>
</dbReference>
<dbReference type="Pfam" id="PF00296">
    <property type="entry name" value="Bac_luciferase"/>
    <property type="match status" value="1"/>
</dbReference>
<keyword evidence="1" id="KW-0560">Oxidoreductase</keyword>
<dbReference type="InterPro" id="IPR036661">
    <property type="entry name" value="Luciferase-like_sf"/>
</dbReference>
<proteinExistence type="predicted"/>
<keyword evidence="3" id="KW-0503">Monooxygenase</keyword>
<keyword evidence="4" id="KW-1185">Reference proteome</keyword>
<dbReference type="InterPro" id="IPR011251">
    <property type="entry name" value="Luciferase-like_dom"/>
</dbReference>
<gene>
    <name evidence="3" type="ORF">DFR69_102786</name>
</gene>
<dbReference type="Proteomes" id="UP000246410">
    <property type="component" value="Unassembled WGS sequence"/>
</dbReference>
<dbReference type="PANTHER" id="PTHR43244">
    <property type="match status" value="1"/>
</dbReference>
<dbReference type="EMBL" id="QGTL01000002">
    <property type="protein sequence ID" value="PWV79720.1"/>
    <property type="molecule type" value="Genomic_DNA"/>
</dbReference>
<dbReference type="AlphaFoldDB" id="A0A317NWJ8"/>
<comment type="caution">
    <text evidence="3">The sequence shown here is derived from an EMBL/GenBank/DDBJ whole genome shotgun (WGS) entry which is preliminary data.</text>
</comment>
<dbReference type="SUPFAM" id="SSF51679">
    <property type="entry name" value="Bacterial luciferase-like"/>
    <property type="match status" value="1"/>
</dbReference>
<accession>A0A317NWJ8</accession>
<dbReference type="Gene3D" id="3.20.20.30">
    <property type="entry name" value="Luciferase-like domain"/>
    <property type="match status" value="1"/>
</dbReference>
<protein>
    <submittedName>
        <fullName evidence="3">Luciferase-like monooxygenase</fullName>
    </submittedName>
</protein>
<evidence type="ECO:0000313" key="4">
    <source>
        <dbReference type="Proteomes" id="UP000246410"/>
    </source>
</evidence>
<evidence type="ECO:0000256" key="1">
    <source>
        <dbReference type="ARBA" id="ARBA00023002"/>
    </source>
</evidence>
<dbReference type="InterPro" id="IPR050564">
    <property type="entry name" value="F420-G6PD/mer"/>
</dbReference>